<dbReference type="PANTHER" id="PTHR11845">
    <property type="entry name" value="5'-DEOXYNUCLEOTIDASE HDDC2"/>
    <property type="match status" value="1"/>
</dbReference>
<dbReference type="STRING" id="1195763.ABT56_05750"/>
<keyword evidence="2 4" id="KW-0378">Hydrolase</keyword>
<dbReference type="GO" id="GO:0005737">
    <property type="term" value="C:cytoplasm"/>
    <property type="evidence" value="ECO:0007669"/>
    <property type="project" value="TreeGrafter"/>
</dbReference>
<dbReference type="SUPFAM" id="SSF109604">
    <property type="entry name" value="HD-domain/PDEase-like"/>
    <property type="match status" value="1"/>
</dbReference>
<keyword evidence="5" id="KW-1185">Reference proteome</keyword>
<protein>
    <submittedName>
        <fullName evidence="4">Hydrolase</fullName>
    </submittedName>
</protein>
<dbReference type="EMBL" id="LDOT01000006">
    <property type="protein sequence ID" value="KLV07065.1"/>
    <property type="molecule type" value="Genomic_DNA"/>
</dbReference>
<dbReference type="InterPro" id="IPR039356">
    <property type="entry name" value="YfbR/HDDC2"/>
</dbReference>
<organism evidence="4 5">
    <name type="scientific">Photobacterium aquae</name>
    <dbReference type="NCBI Taxonomy" id="1195763"/>
    <lineage>
        <taxon>Bacteria</taxon>
        <taxon>Pseudomonadati</taxon>
        <taxon>Pseudomonadota</taxon>
        <taxon>Gammaproteobacteria</taxon>
        <taxon>Vibrionales</taxon>
        <taxon>Vibrionaceae</taxon>
        <taxon>Photobacterium</taxon>
    </lineage>
</organism>
<dbReference type="RefSeq" id="WP_047877916.1">
    <property type="nucleotide sequence ID" value="NZ_LDOT01000006.1"/>
</dbReference>
<gene>
    <name evidence="4" type="ORF">ABT56_05750</name>
</gene>
<dbReference type="Gene3D" id="1.10.3210.10">
    <property type="entry name" value="Hypothetical protein af1432"/>
    <property type="match status" value="1"/>
</dbReference>
<dbReference type="PATRIC" id="fig|1195763.3.peg.1219"/>
<dbReference type="InterPro" id="IPR006674">
    <property type="entry name" value="HD_domain"/>
</dbReference>
<name>A0A0J1H5P4_9GAMM</name>
<evidence type="ECO:0000256" key="1">
    <source>
        <dbReference type="ARBA" id="ARBA00022723"/>
    </source>
</evidence>
<dbReference type="Pfam" id="PF13023">
    <property type="entry name" value="HD_3"/>
    <property type="match status" value="1"/>
</dbReference>
<dbReference type="AlphaFoldDB" id="A0A0J1H5P4"/>
<feature type="domain" description="HD" evidence="3">
    <location>
        <begin position="14"/>
        <end position="178"/>
    </location>
</feature>
<dbReference type="GO" id="GO:0046872">
    <property type="term" value="F:metal ion binding"/>
    <property type="evidence" value="ECO:0007669"/>
    <property type="project" value="UniProtKB-KW"/>
</dbReference>
<comment type="caution">
    <text evidence="4">The sequence shown here is derived from an EMBL/GenBank/DDBJ whole genome shotgun (WGS) entry which is preliminary data.</text>
</comment>
<dbReference type="GO" id="GO:0002953">
    <property type="term" value="F:5'-deoxynucleotidase activity"/>
    <property type="evidence" value="ECO:0007669"/>
    <property type="project" value="InterPro"/>
</dbReference>
<sequence>MNKLEQQLAFIHELDKLKTVYRKTMVKPDNNRQENSAEHSWHIALMAQVLKEYVAETVDINRAVSMLLIHDIVEIDAGDTFAFAAQSDLDGQEEKELIAANRLFGLLPEAQFNEMKALWIEFEQAQTADARFAKGMDRILPLLQNMANNGGSWVQHHVSRTQVLKRNEYLKNVTPALWDYACSQIDLAVERGWLVDQ</sequence>
<evidence type="ECO:0000259" key="3">
    <source>
        <dbReference type="Pfam" id="PF13023"/>
    </source>
</evidence>
<dbReference type="PANTHER" id="PTHR11845:SF13">
    <property type="entry name" value="5'-DEOXYNUCLEOTIDASE HDDC2"/>
    <property type="match status" value="1"/>
</dbReference>
<dbReference type="OrthoDB" id="9796032at2"/>
<evidence type="ECO:0000313" key="5">
    <source>
        <dbReference type="Proteomes" id="UP000036097"/>
    </source>
</evidence>
<dbReference type="Proteomes" id="UP000036097">
    <property type="component" value="Unassembled WGS sequence"/>
</dbReference>
<reference evidence="4 5" key="1">
    <citation type="submission" date="2015-05" db="EMBL/GenBank/DDBJ databases">
        <title>Photobacterium galathea sp. nov.</title>
        <authorList>
            <person name="Machado H."/>
            <person name="Gram L."/>
        </authorList>
    </citation>
    <scope>NUCLEOTIDE SEQUENCE [LARGE SCALE GENOMIC DNA]</scope>
    <source>
        <strain evidence="4 5">CGMCC 1.12159</strain>
    </source>
</reference>
<evidence type="ECO:0000256" key="2">
    <source>
        <dbReference type="ARBA" id="ARBA00022801"/>
    </source>
</evidence>
<accession>A0A0J1H5P4</accession>
<keyword evidence="1" id="KW-0479">Metal-binding</keyword>
<proteinExistence type="predicted"/>
<evidence type="ECO:0000313" key="4">
    <source>
        <dbReference type="EMBL" id="KLV07065.1"/>
    </source>
</evidence>